<evidence type="ECO:0000256" key="5">
    <source>
        <dbReference type="ARBA" id="ARBA00023125"/>
    </source>
</evidence>
<evidence type="ECO:0000256" key="4">
    <source>
        <dbReference type="ARBA" id="ARBA00023015"/>
    </source>
</evidence>
<dbReference type="InterPro" id="IPR036388">
    <property type="entry name" value="WH-like_DNA-bd_sf"/>
</dbReference>
<protein>
    <submittedName>
        <fullName evidence="11">Protein distal antenna</fullName>
    </submittedName>
</protein>
<evidence type="ECO:0000256" key="7">
    <source>
        <dbReference type="PROSITE-ProRule" id="PRU00320"/>
    </source>
</evidence>
<proteinExistence type="predicted"/>
<keyword evidence="6" id="KW-0804">Transcription</keyword>
<gene>
    <name evidence="11" type="primary">LOC108564987</name>
</gene>
<feature type="domain" description="HTH psq-type" evidence="9">
    <location>
        <begin position="7"/>
        <end position="58"/>
    </location>
</feature>
<dbReference type="InterPro" id="IPR009057">
    <property type="entry name" value="Homeodomain-like_sf"/>
</dbReference>
<dbReference type="InterPro" id="IPR051839">
    <property type="entry name" value="RD_transcriptional_regulator"/>
</dbReference>
<evidence type="ECO:0000256" key="2">
    <source>
        <dbReference type="ARBA" id="ARBA00022473"/>
    </source>
</evidence>
<organism evidence="10 11">
    <name type="scientific">Nicrophorus vespilloides</name>
    <name type="common">Boreal carrion beetle</name>
    <dbReference type="NCBI Taxonomy" id="110193"/>
    <lineage>
        <taxon>Eukaryota</taxon>
        <taxon>Metazoa</taxon>
        <taxon>Ecdysozoa</taxon>
        <taxon>Arthropoda</taxon>
        <taxon>Hexapoda</taxon>
        <taxon>Insecta</taxon>
        <taxon>Pterygota</taxon>
        <taxon>Neoptera</taxon>
        <taxon>Endopterygota</taxon>
        <taxon>Coleoptera</taxon>
        <taxon>Polyphaga</taxon>
        <taxon>Staphyliniformia</taxon>
        <taxon>Silphidae</taxon>
        <taxon>Nicrophorinae</taxon>
        <taxon>Nicrophorus</taxon>
    </lineage>
</organism>
<feature type="region of interest" description="Disordered" evidence="8">
    <location>
        <begin position="62"/>
        <end position="118"/>
    </location>
</feature>
<keyword evidence="2" id="KW-0217">Developmental protein</keyword>
<evidence type="ECO:0000256" key="1">
    <source>
        <dbReference type="ARBA" id="ARBA00004123"/>
    </source>
</evidence>
<keyword evidence="5 7" id="KW-0238">DNA-binding</keyword>
<dbReference type="Proteomes" id="UP000695000">
    <property type="component" value="Unplaced"/>
</dbReference>
<dbReference type="RefSeq" id="XP_017779701.1">
    <property type="nucleotide sequence ID" value="XM_017924212.1"/>
</dbReference>
<dbReference type="PANTHER" id="PTHR33215:SF13">
    <property type="entry name" value="PROTEIN DISTAL ANTENNA"/>
    <property type="match status" value="1"/>
</dbReference>
<evidence type="ECO:0000256" key="8">
    <source>
        <dbReference type="SAM" id="MobiDB-lite"/>
    </source>
</evidence>
<keyword evidence="7" id="KW-0539">Nucleus</keyword>
<accession>A0ABM1MYQ1</accession>
<dbReference type="PANTHER" id="PTHR33215">
    <property type="entry name" value="PROTEIN DISTAL ANTENNA"/>
    <property type="match status" value="1"/>
</dbReference>
<name>A0ABM1MYQ1_NICVS</name>
<dbReference type="GeneID" id="108564987"/>
<comment type="subcellular location">
    <subcellularLocation>
        <location evidence="1 7">Nucleus</location>
    </subcellularLocation>
</comment>
<keyword evidence="10" id="KW-1185">Reference proteome</keyword>
<dbReference type="PROSITE" id="PS50960">
    <property type="entry name" value="HTH_PSQ"/>
    <property type="match status" value="1"/>
</dbReference>
<dbReference type="InterPro" id="IPR007889">
    <property type="entry name" value="HTH_Psq"/>
</dbReference>
<sequence>MSAMSAKPAKRPLRSLTAHEKLVAIRRVHDGESKAAVARDIGVPESTLRGWCKNEEKISYISRQSSPDTDDSLQYEPKEKRTKRDDSNGAPFNLSMKASPRVSYSPNSEAYKQDDRPLNLNMKVDTQKTERDRNRAELARLSIELGLNRPEMYPTATGNPLDMNNINLLAQWNNLLLQQKPKTSQPDTSAGMSSQALLTTFNQEREKGLPKVDPPKSVEDSVWYWLKTQQAMLGLNQQNQSQSQNQNVANMAHSFLTTNAIVDPTNSSWFWKWYKDYTQLQSVAAQHQLQPQQAMDKILYQQLTKDNSENLTTTEEKPKSTNRARAVLDNLLLNNNNVAVIKKDSKEDDVSQMEALEHGEKFLKWLECCSEPSVTAMQIMQFRGLINNIKTGANRKNGDHQKTKVRRK</sequence>
<keyword evidence="3" id="KW-0597">Phosphoprotein</keyword>
<evidence type="ECO:0000259" key="9">
    <source>
        <dbReference type="PROSITE" id="PS50960"/>
    </source>
</evidence>
<feature type="DNA-binding region" description="H-T-H motif" evidence="7">
    <location>
        <begin position="34"/>
        <end position="54"/>
    </location>
</feature>
<evidence type="ECO:0000256" key="6">
    <source>
        <dbReference type="ARBA" id="ARBA00023163"/>
    </source>
</evidence>
<dbReference type="Pfam" id="PF04218">
    <property type="entry name" value="CENP-B_N"/>
    <property type="match status" value="1"/>
</dbReference>
<keyword evidence="4" id="KW-0805">Transcription regulation</keyword>
<feature type="compositionally biased region" description="Basic and acidic residues" evidence="8">
    <location>
        <begin position="76"/>
        <end position="87"/>
    </location>
</feature>
<dbReference type="SUPFAM" id="SSF46689">
    <property type="entry name" value="Homeodomain-like"/>
    <property type="match status" value="1"/>
</dbReference>
<evidence type="ECO:0000313" key="11">
    <source>
        <dbReference type="RefSeq" id="XP_017779701.1"/>
    </source>
</evidence>
<evidence type="ECO:0000256" key="3">
    <source>
        <dbReference type="ARBA" id="ARBA00022553"/>
    </source>
</evidence>
<reference evidence="11" key="1">
    <citation type="submission" date="2025-08" db="UniProtKB">
        <authorList>
            <consortium name="RefSeq"/>
        </authorList>
    </citation>
    <scope>IDENTIFICATION</scope>
    <source>
        <tissue evidence="11">Whole Larva</tissue>
    </source>
</reference>
<dbReference type="Gene3D" id="1.10.10.10">
    <property type="entry name" value="Winged helix-like DNA-binding domain superfamily/Winged helix DNA-binding domain"/>
    <property type="match status" value="1"/>
</dbReference>
<evidence type="ECO:0000313" key="10">
    <source>
        <dbReference type="Proteomes" id="UP000695000"/>
    </source>
</evidence>